<dbReference type="CDD" id="cd02972">
    <property type="entry name" value="DsbA_family"/>
    <property type="match status" value="1"/>
</dbReference>
<proteinExistence type="predicted"/>
<protein>
    <recommendedName>
        <fullName evidence="4">Thioredoxin-like fold domain-containing protein</fullName>
    </recommendedName>
</protein>
<sequence>MFCIAAFIIFAVLGIFSASYRSLAKKAWKCVLRKMTFRPCDINFQEEAKAKLLGKFIVTKPRLARFLDRWIGVLASVFVILSVWSLLVVLNSGLNLFVYDTCNPNNPESCSLGGGGCGINSGKPGFWVSVKEGQVLMWAKDGVLTLGETITMIPNRFKEWNPNEFISESNTYFKPYDSSKSVALEIIDPSCKFCAKLFGNIKETSFADRYNLTYLVYPIPDNKQSNGYRFPHSKMVASYLEAVKRYPLPSSVTPADWQILERMFSGKDIDNVDYQIKFNTIYTAKEAEDMILLWLKDIGYSDEDRVKIRQTINSDEVQTSLASQKEIVENRIKTIKIPTIMFDGRRYDRAVGPEKLIK</sequence>
<dbReference type="Gene3D" id="3.40.30.10">
    <property type="entry name" value="Glutaredoxin"/>
    <property type="match status" value="1"/>
</dbReference>
<keyword evidence="1" id="KW-1133">Transmembrane helix</keyword>
<organism evidence="2 3">
    <name type="scientific">Candidatus Nomurabacteria bacterium GW2011_GWF2_40_12</name>
    <dbReference type="NCBI Taxonomy" id="1618776"/>
    <lineage>
        <taxon>Bacteria</taxon>
        <taxon>Candidatus Nomuraibacteriota</taxon>
    </lineage>
</organism>
<dbReference type="SUPFAM" id="SSF52833">
    <property type="entry name" value="Thioredoxin-like"/>
    <property type="match status" value="1"/>
</dbReference>
<accession>A0A0G0QTP8</accession>
<comment type="caution">
    <text evidence="2">The sequence shown here is derived from an EMBL/GenBank/DDBJ whole genome shotgun (WGS) entry which is preliminary data.</text>
</comment>
<evidence type="ECO:0000313" key="3">
    <source>
        <dbReference type="Proteomes" id="UP000034301"/>
    </source>
</evidence>
<name>A0A0G0QTP8_9BACT</name>
<keyword evidence="1" id="KW-0472">Membrane</keyword>
<reference evidence="2 3" key="1">
    <citation type="journal article" date="2015" name="Nature">
        <title>rRNA introns, odd ribosomes, and small enigmatic genomes across a large radiation of phyla.</title>
        <authorList>
            <person name="Brown C.T."/>
            <person name="Hug L.A."/>
            <person name="Thomas B.C."/>
            <person name="Sharon I."/>
            <person name="Castelle C.J."/>
            <person name="Singh A."/>
            <person name="Wilkins M.J."/>
            <person name="Williams K.H."/>
            <person name="Banfield J.F."/>
        </authorList>
    </citation>
    <scope>NUCLEOTIDE SEQUENCE [LARGE SCALE GENOMIC DNA]</scope>
</reference>
<gene>
    <name evidence="2" type="ORF">UT78_C0001G0015</name>
</gene>
<dbReference type="Proteomes" id="UP000034301">
    <property type="component" value="Unassembled WGS sequence"/>
</dbReference>
<evidence type="ECO:0008006" key="4">
    <source>
        <dbReference type="Google" id="ProtNLM"/>
    </source>
</evidence>
<dbReference type="AlphaFoldDB" id="A0A0G0QTP8"/>
<dbReference type="EMBL" id="LBYC01000001">
    <property type="protein sequence ID" value="KKR43829.1"/>
    <property type="molecule type" value="Genomic_DNA"/>
</dbReference>
<dbReference type="InterPro" id="IPR036249">
    <property type="entry name" value="Thioredoxin-like_sf"/>
</dbReference>
<keyword evidence="1" id="KW-0812">Transmembrane</keyword>
<feature type="transmembrane region" description="Helical" evidence="1">
    <location>
        <begin position="70"/>
        <end position="90"/>
    </location>
</feature>
<evidence type="ECO:0000313" key="2">
    <source>
        <dbReference type="EMBL" id="KKR43829.1"/>
    </source>
</evidence>
<evidence type="ECO:0000256" key="1">
    <source>
        <dbReference type="SAM" id="Phobius"/>
    </source>
</evidence>